<feature type="compositionally biased region" description="Basic residues" evidence="1">
    <location>
        <begin position="15"/>
        <end position="25"/>
    </location>
</feature>
<accession>A0AAV7NBB9</accession>
<protein>
    <submittedName>
        <fullName evidence="2">Uncharacterized protein</fullName>
    </submittedName>
</protein>
<feature type="region of interest" description="Disordered" evidence="1">
    <location>
        <begin position="1"/>
        <end position="95"/>
    </location>
</feature>
<dbReference type="Proteomes" id="UP001066276">
    <property type="component" value="Chromosome 9"/>
</dbReference>
<keyword evidence="3" id="KW-1185">Reference proteome</keyword>
<dbReference type="EMBL" id="JANPWB010000013">
    <property type="protein sequence ID" value="KAJ1110030.1"/>
    <property type="molecule type" value="Genomic_DNA"/>
</dbReference>
<feature type="compositionally biased region" description="Basic and acidic residues" evidence="1">
    <location>
        <begin position="78"/>
        <end position="95"/>
    </location>
</feature>
<sequence length="95" mass="10588">MVGSDEDEARGERKTLRRLRKGLRRKAADPRRSRETPRTSRGELYGEPKDQASGKDGWTDPQRDPATGDQPVAVDGVHNSENEQQHHASVEAVKA</sequence>
<name>A0AAV7NBB9_PLEWA</name>
<organism evidence="2 3">
    <name type="scientific">Pleurodeles waltl</name>
    <name type="common">Iberian ribbed newt</name>
    <dbReference type="NCBI Taxonomy" id="8319"/>
    <lineage>
        <taxon>Eukaryota</taxon>
        <taxon>Metazoa</taxon>
        <taxon>Chordata</taxon>
        <taxon>Craniata</taxon>
        <taxon>Vertebrata</taxon>
        <taxon>Euteleostomi</taxon>
        <taxon>Amphibia</taxon>
        <taxon>Batrachia</taxon>
        <taxon>Caudata</taxon>
        <taxon>Salamandroidea</taxon>
        <taxon>Salamandridae</taxon>
        <taxon>Pleurodelinae</taxon>
        <taxon>Pleurodeles</taxon>
    </lineage>
</organism>
<comment type="caution">
    <text evidence="2">The sequence shown here is derived from an EMBL/GenBank/DDBJ whole genome shotgun (WGS) entry which is preliminary data.</text>
</comment>
<gene>
    <name evidence="2" type="ORF">NDU88_007385</name>
</gene>
<proteinExistence type="predicted"/>
<feature type="compositionally biased region" description="Basic and acidic residues" evidence="1">
    <location>
        <begin position="26"/>
        <end position="63"/>
    </location>
</feature>
<evidence type="ECO:0000256" key="1">
    <source>
        <dbReference type="SAM" id="MobiDB-lite"/>
    </source>
</evidence>
<dbReference type="AlphaFoldDB" id="A0AAV7NBB9"/>
<reference evidence="2" key="1">
    <citation type="journal article" date="2022" name="bioRxiv">
        <title>Sequencing and chromosome-scale assembly of the giantPleurodeles waltlgenome.</title>
        <authorList>
            <person name="Brown T."/>
            <person name="Elewa A."/>
            <person name="Iarovenko S."/>
            <person name="Subramanian E."/>
            <person name="Araus A.J."/>
            <person name="Petzold A."/>
            <person name="Susuki M."/>
            <person name="Suzuki K.-i.T."/>
            <person name="Hayashi T."/>
            <person name="Toyoda A."/>
            <person name="Oliveira C."/>
            <person name="Osipova E."/>
            <person name="Leigh N.D."/>
            <person name="Simon A."/>
            <person name="Yun M.H."/>
        </authorList>
    </citation>
    <scope>NUCLEOTIDE SEQUENCE</scope>
    <source>
        <strain evidence="2">20211129_DDA</strain>
        <tissue evidence="2">Liver</tissue>
    </source>
</reference>
<evidence type="ECO:0000313" key="3">
    <source>
        <dbReference type="Proteomes" id="UP001066276"/>
    </source>
</evidence>
<evidence type="ECO:0000313" key="2">
    <source>
        <dbReference type="EMBL" id="KAJ1110030.1"/>
    </source>
</evidence>